<dbReference type="InterPro" id="IPR000847">
    <property type="entry name" value="LysR_HTH_N"/>
</dbReference>
<dbReference type="PANTHER" id="PTHR30346">
    <property type="entry name" value="TRANSCRIPTIONAL DUAL REGULATOR HCAR-RELATED"/>
    <property type="match status" value="1"/>
</dbReference>
<dbReference type="SUPFAM" id="SSF46785">
    <property type="entry name" value="Winged helix' DNA-binding domain"/>
    <property type="match status" value="1"/>
</dbReference>
<sequence>MRIEQLEYLSAVTQHGSLRRASERLHVSQPALSEAVSKLERELGVDLLDRHRSGARISRQGRTLLSHMDEVLAAVGRLRAAAGEERTTTRPVRLGTVTAATSALLAPALSRLGTATPRTVVELVTLTSDQVAEGVRDGSLDLGLVNLLDGDDAPADLEARLLVEGRPVVVLPADHPLAARPEIDVDALRAEAFVMMRHGYLMHRVAHRLFGGTPPLVCHSTDGAELAKTLVADGVGLTLLPDYSVESDPLLRAGALVVRPVAGDRTRLGLTLLNRPGARAAAPAHELATALEDGARAREARGGLSVAGSGG</sequence>
<evidence type="ECO:0000256" key="3">
    <source>
        <dbReference type="ARBA" id="ARBA00023125"/>
    </source>
</evidence>
<organism evidence="6 7">
    <name type="scientific">Nocardioides aquaticus</name>
    <dbReference type="NCBI Taxonomy" id="160826"/>
    <lineage>
        <taxon>Bacteria</taxon>
        <taxon>Bacillati</taxon>
        <taxon>Actinomycetota</taxon>
        <taxon>Actinomycetes</taxon>
        <taxon>Propionibacteriales</taxon>
        <taxon>Nocardioidaceae</taxon>
        <taxon>Nocardioides</taxon>
    </lineage>
</organism>
<dbReference type="PRINTS" id="PR00039">
    <property type="entry name" value="HTHLYSR"/>
</dbReference>
<evidence type="ECO:0000313" key="6">
    <source>
        <dbReference type="EMBL" id="QVT81409.1"/>
    </source>
</evidence>
<reference evidence="6 7" key="1">
    <citation type="submission" date="2021-05" db="EMBL/GenBank/DDBJ databases">
        <title>Complete genome of Nocardioides aquaticus KCTC 9944T isolated from meromictic and hypersaline Ekho Lake, Antarctica.</title>
        <authorList>
            <person name="Hwang K."/>
            <person name="Kim K.M."/>
            <person name="Choe H."/>
        </authorList>
    </citation>
    <scope>NUCLEOTIDE SEQUENCE [LARGE SCALE GENOMIC DNA]</scope>
    <source>
        <strain evidence="6 7">KCTC 9944</strain>
    </source>
</reference>
<keyword evidence="7" id="KW-1185">Reference proteome</keyword>
<name>A0ABX8EMA9_9ACTN</name>
<comment type="similarity">
    <text evidence="1">Belongs to the LysR transcriptional regulatory family.</text>
</comment>
<dbReference type="InterPro" id="IPR036390">
    <property type="entry name" value="WH_DNA-bd_sf"/>
</dbReference>
<evidence type="ECO:0000256" key="2">
    <source>
        <dbReference type="ARBA" id="ARBA00023015"/>
    </source>
</evidence>
<protein>
    <submittedName>
        <fullName evidence="6">Hca operon transcriptional activator HcaR</fullName>
    </submittedName>
</protein>
<proteinExistence type="inferred from homology"/>
<evidence type="ECO:0000256" key="4">
    <source>
        <dbReference type="ARBA" id="ARBA00023163"/>
    </source>
</evidence>
<dbReference type="Proteomes" id="UP000679307">
    <property type="component" value="Chromosome"/>
</dbReference>
<accession>A0ABX8EMA9</accession>
<keyword evidence="2" id="KW-0805">Transcription regulation</keyword>
<gene>
    <name evidence="6" type="primary">hcaR_3</name>
    <name evidence="6" type="ORF">ENKNEFLB_03819</name>
</gene>
<dbReference type="Pfam" id="PF00126">
    <property type="entry name" value="HTH_1"/>
    <property type="match status" value="1"/>
</dbReference>
<dbReference type="EMBL" id="CP075371">
    <property type="protein sequence ID" value="QVT81409.1"/>
    <property type="molecule type" value="Genomic_DNA"/>
</dbReference>
<dbReference type="InterPro" id="IPR005119">
    <property type="entry name" value="LysR_subst-bd"/>
</dbReference>
<dbReference type="Gene3D" id="1.10.10.10">
    <property type="entry name" value="Winged helix-like DNA-binding domain superfamily/Winged helix DNA-binding domain"/>
    <property type="match status" value="1"/>
</dbReference>
<evidence type="ECO:0000256" key="1">
    <source>
        <dbReference type="ARBA" id="ARBA00009437"/>
    </source>
</evidence>
<feature type="domain" description="HTH lysR-type" evidence="5">
    <location>
        <begin position="1"/>
        <end position="58"/>
    </location>
</feature>
<evidence type="ECO:0000259" key="5">
    <source>
        <dbReference type="PROSITE" id="PS50931"/>
    </source>
</evidence>
<keyword evidence="4" id="KW-0804">Transcription</keyword>
<dbReference type="RefSeq" id="WP_214056786.1">
    <property type="nucleotide sequence ID" value="NZ_BAAAHS010000011.1"/>
</dbReference>
<dbReference type="InterPro" id="IPR036388">
    <property type="entry name" value="WH-like_DNA-bd_sf"/>
</dbReference>
<dbReference type="PROSITE" id="PS50931">
    <property type="entry name" value="HTH_LYSR"/>
    <property type="match status" value="1"/>
</dbReference>
<dbReference type="Gene3D" id="3.40.190.290">
    <property type="match status" value="1"/>
</dbReference>
<dbReference type="CDD" id="cd05466">
    <property type="entry name" value="PBP2_LTTR_substrate"/>
    <property type="match status" value="1"/>
</dbReference>
<dbReference type="Pfam" id="PF03466">
    <property type="entry name" value="LysR_substrate"/>
    <property type="match status" value="1"/>
</dbReference>
<dbReference type="PANTHER" id="PTHR30346:SF28">
    <property type="entry name" value="HTH-TYPE TRANSCRIPTIONAL REGULATOR CYNR"/>
    <property type="match status" value="1"/>
</dbReference>
<keyword evidence="3" id="KW-0238">DNA-binding</keyword>
<dbReference type="SUPFAM" id="SSF53850">
    <property type="entry name" value="Periplasmic binding protein-like II"/>
    <property type="match status" value="1"/>
</dbReference>
<evidence type="ECO:0000313" key="7">
    <source>
        <dbReference type="Proteomes" id="UP000679307"/>
    </source>
</evidence>